<keyword evidence="5" id="KW-1185">Reference proteome</keyword>
<dbReference type="PANTHER" id="PTHR43008">
    <property type="entry name" value="BENZIL REDUCTASE"/>
    <property type="match status" value="1"/>
</dbReference>
<accession>A0AAD7Y0G2</accession>
<comment type="similarity">
    <text evidence="1">Belongs to the short-chain dehydrogenases/reductases (SDR) family.</text>
</comment>
<dbReference type="GO" id="GO:0050664">
    <property type="term" value="F:oxidoreductase activity, acting on NAD(P)H, oxygen as acceptor"/>
    <property type="evidence" value="ECO:0007669"/>
    <property type="project" value="TreeGrafter"/>
</dbReference>
<evidence type="ECO:0000313" key="5">
    <source>
        <dbReference type="Proteomes" id="UP001234581"/>
    </source>
</evidence>
<dbReference type="NCBIfam" id="NF005559">
    <property type="entry name" value="PRK07231.1"/>
    <property type="match status" value="1"/>
</dbReference>
<protein>
    <submittedName>
        <fullName evidence="4">Uncharacterized protein</fullName>
    </submittedName>
</protein>
<gene>
    <name evidence="4" type="ORF">O0I10_002711</name>
</gene>
<evidence type="ECO:0000256" key="1">
    <source>
        <dbReference type="ARBA" id="ARBA00006484"/>
    </source>
</evidence>
<dbReference type="FunFam" id="3.40.50.720:FF:000090">
    <property type="entry name" value="NADP-dependent mannitol dehydrogenase"/>
    <property type="match status" value="1"/>
</dbReference>
<reference evidence="4 5" key="1">
    <citation type="submission" date="2023-03" db="EMBL/GenBank/DDBJ databases">
        <title>Genome sequence of Lichtheimia ornata CBS 291.66.</title>
        <authorList>
            <person name="Mohabir J.T."/>
            <person name="Shea T.P."/>
            <person name="Kurbessoian T."/>
            <person name="Berby B."/>
            <person name="Fontaine J."/>
            <person name="Livny J."/>
            <person name="Gnirke A."/>
            <person name="Stajich J.E."/>
            <person name="Cuomo C.A."/>
        </authorList>
    </citation>
    <scope>NUCLEOTIDE SEQUENCE [LARGE SCALE GENOMIC DNA]</scope>
    <source>
        <strain evidence="4">CBS 291.66</strain>
    </source>
</reference>
<dbReference type="AlphaFoldDB" id="A0AAD7Y0G2"/>
<evidence type="ECO:0000256" key="3">
    <source>
        <dbReference type="ARBA" id="ARBA00023002"/>
    </source>
</evidence>
<dbReference type="InterPro" id="IPR020904">
    <property type="entry name" value="Sc_DH/Rdtase_CS"/>
</dbReference>
<dbReference type="Gene3D" id="3.40.50.720">
    <property type="entry name" value="NAD(P)-binding Rossmann-like Domain"/>
    <property type="match status" value="1"/>
</dbReference>
<dbReference type="PRINTS" id="PR00081">
    <property type="entry name" value="GDHRDH"/>
</dbReference>
<keyword evidence="3" id="KW-0560">Oxidoreductase</keyword>
<dbReference type="GeneID" id="83210127"/>
<dbReference type="PROSITE" id="PS00061">
    <property type="entry name" value="ADH_SHORT"/>
    <property type="match status" value="1"/>
</dbReference>
<dbReference type="GO" id="GO:0005975">
    <property type="term" value="P:carbohydrate metabolic process"/>
    <property type="evidence" value="ECO:0007669"/>
    <property type="project" value="UniProtKB-ARBA"/>
</dbReference>
<dbReference type="PANTHER" id="PTHR43008:SF4">
    <property type="entry name" value="CHAIN DEHYDROGENASE, PUTATIVE (AFU_ORTHOLOGUE AFUA_4G08710)-RELATED"/>
    <property type="match status" value="1"/>
</dbReference>
<dbReference type="GO" id="GO:0050085">
    <property type="term" value="F:mannitol 2-dehydrogenase (NADP+) activity"/>
    <property type="evidence" value="ECO:0007669"/>
    <property type="project" value="UniProtKB-ARBA"/>
</dbReference>
<dbReference type="RefSeq" id="XP_058346358.1">
    <property type="nucleotide sequence ID" value="XM_058482791.1"/>
</dbReference>
<dbReference type="InterPro" id="IPR036291">
    <property type="entry name" value="NAD(P)-bd_dom_sf"/>
</dbReference>
<comment type="caution">
    <text evidence="4">The sequence shown here is derived from an EMBL/GenBank/DDBJ whole genome shotgun (WGS) entry which is preliminary data.</text>
</comment>
<dbReference type="EMBL" id="JARTCD010000008">
    <property type="protein sequence ID" value="KAJ8661445.1"/>
    <property type="molecule type" value="Genomic_DNA"/>
</dbReference>
<dbReference type="PRINTS" id="PR00080">
    <property type="entry name" value="SDRFAMILY"/>
</dbReference>
<organism evidence="4 5">
    <name type="scientific">Lichtheimia ornata</name>
    <dbReference type="NCBI Taxonomy" id="688661"/>
    <lineage>
        <taxon>Eukaryota</taxon>
        <taxon>Fungi</taxon>
        <taxon>Fungi incertae sedis</taxon>
        <taxon>Mucoromycota</taxon>
        <taxon>Mucoromycotina</taxon>
        <taxon>Mucoromycetes</taxon>
        <taxon>Mucorales</taxon>
        <taxon>Lichtheimiaceae</taxon>
        <taxon>Lichtheimia</taxon>
    </lineage>
</organism>
<evidence type="ECO:0000256" key="2">
    <source>
        <dbReference type="ARBA" id="ARBA00022857"/>
    </source>
</evidence>
<keyword evidence="2" id="KW-0521">NADP</keyword>
<evidence type="ECO:0000313" key="4">
    <source>
        <dbReference type="EMBL" id="KAJ8661445.1"/>
    </source>
</evidence>
<dbReference type="InterPro" id="IPR002347">
    <property type="entry name" value="SDR_fam"/>
</dbReference>
<name>A0AAD7Y0G2_9FUNG</name>
<dbReference type="GO" id="GO:0044281">
    <property type="term" value="P:small molecule metabolic process"/>
    <property type="evidence" value="ECO:0007669"/>
    <property type="project" value="UniProtKB-ARBA"/>
</dbReference>
<sequence length="269" mass="28734">MSSASPNVQSQLSLQGKVAIVTGGARGLGYEMMRGLAESGADVACIDLLAETGAQAVSTIEKECNVKGSSWGCDVTNDEDVAMVFDQIVQHHGGIDILVTAAGINQVCAAIDYTASDFRKIFEVNVNGTFFCAQQAAKHMMKAGRPGSIITVASMSAHITNRPQTHAPYNATKAAVLQLTKSIACEWAPHNIRVTAISPGYFDTEMNQRILREKGEEGKKMRHIWETETPSGRLGTPHELKGVVVFLASDAASFVTGSEILVDGGYTAW</sequence>
<dbReference type="Pfam" id="PF13561">
    <property type="entry name" value="adh_short_C2"/>
    <property type="match status" value="1"/>
</dbReference>
<dbReference type="Proteomes" id="UP001234581">
    <property type="component" value="Unassembled WGS sequence"/>
</dbReference>
<dbReference type="SUPFAM" id="SSF51735">
    <property type="entry name" value="NAD(P)-binding Rossmann-fold domains"/>
    <property type="match status" value="1"/>
</dbReference>
<proteinExistence type="inferred from homology"/>